<dbReference type="OrthoDB" id="9804661at2"/>
<proteinExistence type="predicted"/>
<keyword evidence="2" id="KW-1185">Reference proteome</keyword>
<dbReference type="EMBL" id="LRXL01000026">
    <property type="protein sequence ID" value="OAB79669.1"/>
    <property type="molecule type" value="Genomic_DNA"/>
</dbReference>
<protein>
    <submittedName>
        <fullName evidence="1">Uncharacterized protein</fullName>
    </submittedName>
</protein>
<accession>A0A167IHW7</accession>
<evidence type="ECO:0000313" key="1">
    <source>
        <dbReference type="EMBL" id="OAB79669.1"/>
    </source>
</evidence>
<organism evidence="1 2">
    <name type="scientific">Cochleicola gelatinilyticus</name>
    <dbReference type="NCBI Taxonomy" id="1763537"/>
    <lineage>
        <taxon>Bacteria</taxon>
        <taxon>Pseudomonadati</taxon>
        <taxon>Bacteroidota</taxon>
        <taxon>Flavobacteriia</taxon>
        <taxon>Flavobacteriales</taxon>
        <taxon>Flavobacteriaceae</taxon>
        <taxon>Cochleicola</taxon>
    </lineage>
</organism>
<comment type="caution">
    <text evidence="1">The sequence shown here is derived from an EMBL/GenBank/DDBJ whole genome shotgun (WGS) entry which is preliminary data.</text>
</comment>
<evidence type="ECO:0000313" key="2">
    <source>
        <dbReference type="Proteomes" id="UP000077013"/>
    </source>
</evidence>
<gene>
    <name evidence="1" type="ORF">ULVI_02665</name>
</gene>
<reference evidence="1 2" key="1">
    <citation type="submission" date="2016-02" db="EMBL/GenBank/DDBJ databases">
        <title>Ulvibacter sp. LPB0005, isolated from Thais luteostoma.</title>
        <authorList>
            <person name="Shin S.-K."/>
            <person name="Yi H."/>
        </authorList>
    </citation>
    <scope>NUCLEOTIDE SEQUENCE [LARGE SCALE GENOMIC DNA]</scope>
    <source>
        <strain evidence="1 2">LPB0005</strain>
    </source>
</reference>
<dbReference type="AlphaFoldDB" id="A0A167IHW7"/>
<sequence>MVLLLVFVSAYICFELLPQGMAKKKKVYSGTLKAIPEMEVLLNVTHMQKGSYTLKILHKNKVIKVTSFKKV</sequence>
<dbReference type="STRING" id="1763537.ULVI_02665"/>
<dbReference type="Proteomes" id="UP000077013">
    <property type="component" value="Unassembled WGS sequence"/>
</dbReference>
<dbReference type="RefSeq" id="WP_068589468.1">
    <property type="nucleotide sequence ID" value="NZ_LRXL01000026.1"/>
</dbReference>
<name>A0A167IHW7_9FLAO</name>